<dbReference type="EMBL" id="JAIT01000060">
    <property type="protein sequence ID" value="KLE03268.1"/>
    <property type="molecule type" value="Genomic_DNA"/>
</dbReference>
<dbReference type="Pfam" id="PF04556">
    <property type="entry name" value="DpnII"/>
    <property type="match status" value="1"/>
</dbReference>
<comment type="function">
    <text evidence="1">A P subtype restriction enzyme that recognizes the double-stranded unmethylated sequence 5'-GATC-3'.</text>
</comment>
<feature type="domain" description="Restriction endonuclease type II DpnII-like" evidence="2">
    <location>
        <begin position="5"/>
        <end position="291"/>
    </location>
</feature>
<dbReference type="GO" id="GO:0009307">
    <property type="term" value="P:DNA restriction-modification system"/>
    <property type="evidence" value="ECO:0007669"/>
    <property type="project" value="UniProtKB-UniRule"/>
</dbReference>
<name>A0A837J9E1_9BACT</name>
<sequence length="294" mass="34729">MSKKFETLKNTLQDSIFTWDYFTNFEKVKNNVKKIEKELNLLNYLLGKEELEKEFLSLVQEYPKVRKILPILIAIRNDKLSTTHIITNMETLIPENKKYIFEEELNDNIKKELLLFFKESGLKEFFENKSVKNLVDYCLGVEVGLDTNARKNRTGDLMESLVAKYLDAFCFRNKNFLVISQATQKRIKEFFNYDIEIDKNSRRFDFALYDKEINKLYLIEVNYYSSQGSKLKATAGEYQYLNDFIKSQNITFIWITDGKGWLTALSSLEETFNHNDYVINIEMLKNGILEKICN</sequence>
<comment type="similarity">
    <text evidence="1">Belongs to the DpnII type II restriction endonuclease family.</text>
</comment>
<reference evidence="3 4" key="1">
    <citation type="submission" date="2014-01" db="EMBL/GenBank/DDBJ databases">
        <title>Development of a Comparative Genomic Fingerprinting Assay for High Resolution Genotyping of Arcobacter butzleri.</title>
        <authorList>
            <person name="Webb A.L."/>
            <person name="Inglis G.D."/>
            <person name="Kruczkiewicz P."/>
            <person name="Selinger L.B."/>
            <person name="Taboada E.N."/>
        </authorList>
    </citation>
    <scope>NUCLEOTIDE SEQUENCE [LARGE SCALE GENOMIC DNA]</scope>
    <source>
        <strain evidence="3 4">L352</strain>
    </source>
</reference>
<comment type="caution">
    <text evidence="3">The sequence shown here is derived from an EMBL/GenBank/DDBJ whole genome shotgun (WGS) entry which is preliminary data.</text>
</comment>
<evidence type="ECO:0000259" key="2">
    <source>
        <dbReference type="Pfam" id="PF04556"/>
    </source>
</evidence>
<dbReference type="AlphaFoldDB" id="A0A837J9E1"/>
<comment type="catalytic activity">
    <reaction evidence="1">
        <text>Endonucleolytic cleavage of DNA to give specific double-stranded fragments with terminal 5'-phosphates.</text>
        <dbReference type="EC" id="3.1.21.4"/>
    </reaction>
</comment>
<dbReference type="Proteomes" id="UP000035462">
    <property type="component" value="Unassembled WGS sequence"/>
</dbReference>
<accession>A0A837J9E1</accession>
<proteinExistence type="inferred from homology"/>
<dbReference type="EC" id="3.1.21.4" evidence="1"/>
<dbReference type="InterPro" id="IPR007637">
    <property type="entry name" value="Restrct_endonuc_II_DpnII-like"/>
</dbReference>
<dbReference type="RefSeq" id="WP_046995320.1">
    <property type="nucleotide sequence ID" value="NZ_JAIT01000060.1"/>
</dbReference>
<keyword evidence="1" id="KW-0378">Hydrolase</keyword>
<gene>
    <name evidence="3" type="ORF">AF77_10015</name>
</gene>
<dbReference type="GO" id="GO:0009036">
    <property type="term" value="F:type II site-specific deoxyribonuclease activity"/>
    <property type="evidence" value="ECO:0007669"/>
    <property type="project" value="UniProtKB-UniRule"/>
</dbReference>
<protein>
    <recommendedName>
        <fullName evidence="1">Type-2 restriction enzyme</fullName>
        <ecNumber evidence="1">3.1.21.4</ecNumber>
    </recommendedName>
</protein>
<keyword evidence="1" id="KW-0680">Restriction system</keyword>
<dbReference type="InterPro" id="IPR021191">
    <property type="entry name" value="Restrct_endonuc_II_DpnII"/>
</dbReference>
<evidence type="ECO:0000313" key="4">
    <source>
        <dbReference type="Proteomes" id="UP000035462"/>
    </source>
</evidence>
<organism evidence="3 4">
    <name type="scientific">Aliarcobacter butzleri L352</name>
    <dbReference type="NCBI Taxonomy" id="1447260"/>
    <lineage>
        <taxon>Bacteria</taxon>
        <taxon>Pseudomonadati</taxon>
        <taxon>Campylobacterota</taxon>
        <taxon>Epsilonproteobacteria</taxon>
        <taxon>Campylobacterales</taxon>
        <taxon>Arcobacteraceae</taxon>
        <taxon>Aliarcobacter</taxon>
    </lineage>
</organism>
<keyword evidence="1 3" id="KW-0255">Endonuclease</keyword>
<dbReference type="GO" id="GO:0003677">
    <property type="term" value="F:DNA binding"/>
    <property type="evidence" value="ECO:0007669"/>
    <property type="project" value="UniProtKB-UniRule"/>
</dbReference>
<dbReference type="PIRSF" id="PIRSF016080">
    <property type="entry name" value="Restrict_endonuc_II_DpmII"/>
    <property type="match status" value="1"/>
</dbReference>
<evidence type="ECO:0000313" key="3">
    <source>
        <dbReference type="EMBL" id="KLE03268.1"/>
    </source>
</evidence>
<evidence type="ECO:0000256" key="1">
    <source>
        <dbReference type="PIRNR" id="PIRNR016080"/>
    </source>
</evidence>
<keyword evidence="1" id="KW-0540">Nuclease</keyword>